<dbReference type="Pfam" id="PF03478">
    <property type="entry name" value="Beta-prop_KIB1-4"/>
    <property type="match status" value="1"/>
</dbReference>
<accession>A0AAD8T6S1</accession>
<dbReference type="PANTHER" id="PTHR33110">
    <property type="entry name" value="F-BOX/KELCH-REPEAT PROTEIN-RELATED"/>
    <property type="match status" value="1"/>
</dbReference>
<dbReference type="PANTHER" id="PTHR33110:SF38">
    <property type="entry name" value="DUF295 DOMAIN-CONTAINING PROTEIN"/>
    <property type="match status" value="1"/>
</dbReference>
<reference evidence="2" key="1">
    <citation type="submission" date="2023-07" db="EMBL/GenBank/DDBJ databases">
        <title>A chromosome-level genome assembly of Lolium multiflorum.</title>
        <authorList>
            <person name="Chen Y."/>
            <person name="Copetti D."/>
            <person name="Kolliker R."/>
            <person name="Studer B."/>
        </authorList>
    </citation>
    <scope>NUCLEOTIDE SEQUENCE</scope>
    <source>
        <strain evidence="2">02402/16</strain>
        <tissue evidence="2">Leaf</tissue>
    </source>
</reference>
<evidence type="ECO:0000313" key="3">
    <source>
        <dbReference type="Proteomes" id="UP001231189"/>
    </source>
</evidence>
<name>A0AAD8T6S1_LOLMU</name>
<protein>
    <recommendedName>
        <fullName evidence="1">KIB1-4 beta-propeller domain-containing protein</fullName>
    </recommendedName>
</protein>
<evidence type="ECO:0000259" key="1">
    <source>
        <dbReference type="Pfam" id="PF03478"/>
    </source>
</evidence>
<sequence length="372" mass="40977">MTSLLIMTAADGSIEGKPSLSPPPWSKLADEVLAMVRLKVSLRDRVCIAAVCRSWCSLASRHPAEPTVPLLLISPAHKSIGPMLERLYSPEDGGLFYFNVPCDLWYKRIIGSYDGGWIAAVGNHKLVIMNLFSNTATTLLLKFGFDFQVCKIVFSEAPSSSNCILAAITANRLNIAMYRVGCPDGGWTSTRGPSMEELTDIAFCGGELYGLCGDNFEASDCVSKERTMLKLFKFDIGVKDDDGAPMVIVVQQLGEQFDIGMRDDVNMWMPIWERKNQICGSYIVDLHGKPSIAVVAKWQPDLGPFFKVFFLVDNDDDDDYMWEEVVSLGDYALFVGLTCSKAVEAGGHMKGNTVYYSCHRGYSGTSKLTDGD</sequence>
<dbReference type="InterPro" id="IPR005174">
    <property type="entry name" value="KIB1-4_b-propeller"/>
</dbReference>
<dbReference type="EMBL" id="JAUUTY010000003">
    <property type="protein sequence ID" value="KAK1670445.1"/>
    <property type="molecule type" value="Genomic_DNA"/>
</dbReference>
<evidence type="ECO:0000313" key="2">
    <source>
        <dbReference type="EMBL" id="KAK1670445.1"/>
    </source>
</evidence>
<dbReference type="Gene3D" id="1.20.1280.50">
    <property type="match status" value="1"/>
</dbReference>
<dbReference type="Proteomes" id="UP001231189">
    <property type="component" value="Unassembled WGS sequence"/>
</dbReference>
<dbReference type="SUPFAM" id="SSF81383">
    <property type="entry name" value="F-box domain"/>
    <property type="match status" value="1"/>
</dbReference>
<gene>
    <name evidence="2" type="ORF">QYE76_058604</name>
</gene>
<feature type="domain" description="KIB1-4 beta-propeller" evidence="1">
    <location>
        <begin position="87"/>
        <end position="357"/>
    </location>
</feature>
<comment type="caution">
    <text evidence="2">The sequence shown here is derived from an EMBL/GenBank/DDBJ whole genome shotgun (WGS) entry which is preliminary data.</text>
</comment>
<organism evidence="2 3">
    <name type="scientific">Lolium multiflorum</name>
    <name type="common">Italian ryegrass</name>
    <name type="synonym">Lolium perenne subsp. multiflorum</name>
    <dbReference type="NCBI Taxonomy" id="4521"/>
    <lineage>
        <taxon>Eukaryota</taxon>
        <taxon>Viridiplantae</taxon>
        <taxon>Streptophyta</taxon>
        <taxon>Embryophyta</taxon>
        <taxon>Tracheophyta</taxon>
        <taxon>Spermatophyta</taxon>
        <taxon>Magnoliopsida</taxon>
        <taxon>Liliopsida</taxon>
        <taxon>Poales</taxon>
        <taxon>Poaceae</taxon>
        <taxon>BOP clade</taxon>
        <taxon>Pooideae</taxon>
        <taxon>Poodae</taxon>
        <taxon>Poeae</taxon>
        <taxon>Poeae Chloroplast Group 2 (Poeae type)</taxon>
        <taxon>Loliodinae</taxon>
        <taxon>Loliinae</taxon>
        <taxon>Lolium</taxon>
    </lineage>
</organism>
<dbReference type="InterPro" id="IPR036047">
    <property type="entry name" value="F-box-like_dom_sf"/>
</dbReference>
<keyword evidence="3" id="KW-1185">Reference proteome</keyword>
<dbReference type="AlphaFoldDB" id="A0AAD8T6S1"/>
<proteinExistence type="predicted"/>